<accession>A0A165JU30</accession>
<keyword evidence="2" id="KW-1185">Reference proteome</keyword>
<organism evidence="1 2">
    <name type="scientific">Exidia glandulosa HHB12029</name>
    <dbReference type="NCBI Taxonomy" id="1314781"/>
    <lineage>
        <taxon>Eukaryota</taxon>
        <taxon>Fungi</taxon>
        <taxon>Dikarya</taxon>
        <taxon>Basidiomycota</taxon>
        <taxon>Agaricomycotina</taxon>
        <taxon>Agaricomycetes</taxon>
        <taxon>Auriculariales</taxon>
        <taxon>Exidiaceae</taxon>
        <taxon>Exidia</taxon>
    </lineage>
</organism>
<dbReference type="OrthoDB" id="408631at2759"/>
<evidence type="ECO:0008006" key="3">
    <source>
        <dbReference type="Google" id="ProtNLM"/>
    </source>
</evidence>
<dbReference type="InParanoid" id="A0A165JU30"/>
<dbReference type="AlphaFoldDB" id="A0A165JU30"/>
<proteinExistence type="predicted"/>
<dbReference type="EMBL" id="KV425959">
    <property type="protein sequence ID" value="KZV95334.1"/>
    <property type="molecule type" value="Genomic_DNA"/>
</dbReference>
<sequence>MRYTLPSIGVRLWPHPETPLEQHRDIHRQAFCRAGECRYPFPSIAKAFGTPTIVLSRNYRLGPWSQSPTSPNLGLADQALALSWARAHLPSLRLYRPLVRLPTFLVFASPAGCPMSSNPHTRRTPRLERMLTCLRAVEELLDVMDAAMSAVTGGGGDVRMMSGGIVDVGAYGQFAWALSGIDVDGREERVRKAMKVKNILVGASLDEGTCFAFVVGISTSLFDCALYPVERAIDSMCSPLVASAFVIIPFVPADVQTETDALSMLTRTLNSSTRAERLLSIYSPGGEGDFPDTVKRILGDFWFQGPVHLVAKKVEKAWYYHYTFGRESGHILHGAELQPLFRPSTSGVGMGFLVGSRTEEMWVSGC</sequence>
<gene>
    <name evidence="1" type="ORF">EXIGLDRAFT_766346</name>
</gene>
<reference evidence="1 2" key="1">
    <citation type="journal article" date="2016" name="Mol. Biol. Evol.">
        <title>Comparative Genomics of Early-Diverging Mushroom-Forming Fungi Provides Insights into the Origins of Lignocellulose Decay Capabilities.</title>
        <authorList>
            <person name="Nagy L.G."/>
            <person name="Riley R."/>
            <person name="Tritt A."/>
            <person name="Adam C."/>
            <person name="Daum C."/>
            <person name="Floudas D."/>
            <person name="Sun H."/>
            <person name="Yadav J.S."/>
            <person name="Pangilinan J."/>
            <person name="Larsson K.H."/>
            <person name="Matsuura K."/>
            <person name="Barry K."/>
            <person name="Labutti K."/>
            <person name="Kuo R."/>
            <person name="Ohm R.A."/>
            <person name="Bhattacharya S.S."/>
            <person name="Shirouzu T."/>
            <person name="Yoshinaga Y."/>
            <person name="Martin F.M."/>
            <person name="Grigoriev I.V."/>
            <person name="Hibbett D.S."/>
        </authorList>
    </citation>
    <scope>NUCLEOTIDE SEQUENCE [LARGE SCALE GENOMIC DNA]</scope>
    <source>
        <strain evidence="1 2">HHB12029</strain>
    </source>
</reference>
<evidence type="ECO:0000313" key="2">
    <source>
        <dbReference type="Proteomes" id="UP000077266"/>
    </source>
</evidence>
<protein>
    <recommendedName>
        <fullName evidence="3">Alpha/beta-hydrolase</fullName>
    </recommendedName>
</protein>
<name>A0A165JU30_EXIGL</name>
<dbReference type="SUPFAM" id="SSF53474">
    <property type="entry name" value="alpha/beta-Hydrolases"/>
    <property type="match status" value="1"/>
</dbReference>
<evidence type="ECO:0000313" key="1">
    <source>
        <dbReference type="EMBL" id="KZV95334.1"/>
    </source>
</evidence>
<dbReference type="Proteomes" id="UP000077266">
    <property type="component" value="Unassembled WGS sequence"/>
</dbReference>
<dbReference type="Gene3D" id="3.40.50.1820">
    <property type="entry name" value="alpha/beta hydrolase"/>
    <property type="match status" value="2"/>
</dbReference>
<dbReference type="InterPro" id="IPR029058">
    <property type="entry name" value="AB_hydrolase_fold"/>
</dbReference>